<dbReference type="InterPro" id="IPR006683">
    <property type="entry name" value="Thioestr_dom"/>
</dbReference>
<accession>A0A1M6YIC0</accession>
<evidence type="ECO:0000313" key="4">
    <source>
        <dbReference type="EMBL" id="SHL18094.1"/>
    </source>
</evidence>
<dbReference type="AlphaFoldDB" id="A0A1M6YIC0"/>
<gene>
    <name evidence="4" type="ORF">SAMN05443637_12040</name>
</gene>
<dbReference type="CDD" id="cd00586">
    <property type="entry name" value="4HBT"/>
    <property type="match status" value="1"/>
</dbReference>
<keyword evidence="2 4" id="KW-0378">Hydrolase</keyword>
<proteinExistence type="inferred from homology"/>
<evidence type="ECO:0000313" key="5">
    <source>
        <dbReference type="Proteomes" id="UP000184363"/>
    </source>
</evidence>
<dbReference type="OrthoDB" id="9799036at2"/>
<dbReference type="Pfam" id="PF03061">
    <property type="entry name" value="4HBT"/>
    <property type="match status" value="1"/>
</dbReference>
<protein>
    <submittedName>
        <fullName evidence="4">Acyl-CoA thioester hydrolase</fullName>
    </submittedName>
</protein>
<dbReference type="Gene3D" id="3.10.129.10">
    <property type="entry name" value="Hotdog Thioesterase"/>
    <property type="match status" value="1"/>
</dbReference>
<dbReference type="RefSeq" id="WP_073459429.1">
    <property type="nucleotide sequence ID" value="NZ_CALGVN010000030.1"/>
</dbReference>
<dbReference type="STRING" id="1848.SAMN05443637_12040"/>
<organism evidence="4 5">
    <name type="scientific">Pseudonocardia thermophila</name>
    <dbReference type="NCBI Taxonomy" id="1848"/>
    <lineage>
        <taxon>Bacteria</taxon>
        <taxon>Bacillati</taxon>
        <taxon>Actinomycetota</taxon>
        <taxon>Actinomycetes</taxon>
        <taxon>Pseudonocardiales</taxon>
        <taxon>Pseudonocardiaceae</taxon>
        <taxon>Pseudonocardia</taxon>
    </lineage>
</organism>
<dbReference type="SUPFAM" id="SSF54637">
    <property type="entry name" value="Thioesterase/thiol ester dehydrase-isomerase"/>
    <property type="match status" value="1"/>
</dbReference>
<reference evidence="4 5" key="1">
    <citation type="submission" date="2016-11" db="EMBL/GenBank/DDBJ databases">
        <authorList>
            <person name="Jaros S."/>
            <person name="Januszkiewicz K."/>
            <person name="Wedrychowicz H."/>
        </authorList>
    </citation>
    <scope>NUCLEOTIDE SEQUENCE [LARGE SCALE GENOMIC DNA]</scope>
    <source>
        <strain evidence="4 5">DSM 43832</strain>
    </source>
</reference>
<name>A0A1M6YIC0_PSETH</name>
<feature type="domain" description="Thioesterase" evidence="3">
    <location>
        <begin position="17"/>
        <end position="98"/>
    </location>
</feature>
<dbReference type="PANTHER" id="PTHR31793">
    <property type="entry name" value="4-HYDROXYBENZOYL-COA THIOESTERASE FAMILY MEMBER"/>
    <property type="match status" value="1"/>
</dbReference>
<dbReference type="InterPro" id="IPR029069">
    <property type="entry name" value="HotDog_dom_sf"/>
</dbReference>
<dbReference type="PANTHER" id="PTHR31793:SF27">
    <property type="entry name" value="NOVEL THIOESTERASE SUPERFAMILY DOMAIN AND SAPOSIN A-TYPE DOMAIN CONTAINING PROTEIN (0610012H03RIK)"/>
    <property type="match status" value="1"/>
</dbReference>
<keyword evidence="5" id="KW-1185">Reference proteome</keyword>
<evidence type="ECO:0000256" key="2">
    <source>
        <dbReference type="ARBA" id="ARBA00022801"/>
    </source>
</evidence>
<dbReference type="Proteomes" id="UP000184363">
    <property type="component" value="Unassembled WGS sequence"/>
</dbReference>
<comment type="similarity">
    <text evidence="1">Belongs to the 4-hydroxybenzoyl-CoA thioesterase family.</text>
</comment>
<dbReference type="EMBL" id="FRAP01000020">
    <property type="protein sequence ID" value="SHL18094.1"/>
    <property type="molecule type" value="Genomic_DNA"/>
</dbReference>
<dbReference type="GO" id="GO:0047617">
    <property type="term" value="F:fatty acyl-CoA hydrolase activity"/>
    <property type="evidence" value="ECO:0007669"/>
    <property type="project" value="TreeGrafter"/>
</dbReference>
<dbReference type="InterPro" id="IPR050563">
    <property type="entry name" value="4-hydroxybenzoyl-CoA_TE"/>
</dbReference>
<sequence length="137" mass="15089">MTFRMPITPRYMEVDAQGVVFNGWYLTWFDEAMAAYLAHRGLPYKKLIEAGFDVHVAHSELDYKAGVRWGDQVEVAVSTGRIGNTSFALDFQVLRGDEVCTTGRNVYVVVAADFSGKRPIPPVLAEALGEPAPLLPG</sequence>
<evidence type="ECO:0000259" key="3">
    <source>
        <dbReference type="Pfam" id="PF03061"/>
    </source>
</evidence>
<evidence type="ECO:0000256" key="1">
    <source>
        <dbReference type="ARBA" id="ARBA00005953"/>
    </source>
</evidence>